<evidence type="ECO:0000313" key="2">
    <source>
        <dbReference type="Proteomes" id="UP000183832"/>
    </source>
</evidence>
<proteinExistence type="predicted"/>
<protein>
    <submittedName>
        <fullName evidence="1">CLUMA_CG013640, isoform A</fullName>
    </submittedName>
</protein>
<name>A0A1J1ILD6_9DIPT</name>
<sequence>MQHASSTTHETVYKFAARQQLQNVLQVLKRYLFVISNSLKRTNELQSTICHCKCQAYLMSFHFPSSIMKCKLSSN</sequence>
<gene>
    <name evidence="1" type="ORF">CLUMA_CG013640</name>
</gene>
<dbReference type="Proteomes" id="UP000183832">
    <property type="component" value="Unassembled WGS sequence"/>
</dbReference>
<accession>A0A1J1ILD6</accession>
<evidence type="ECO:0000313" key="1">
    <source>
        <dbReference type="EMBL" id="CRL00372.1"/>
    </source>
</evidence>
<keyword evidence="2" id="KW-1185">Reference proteome</keyword>
<reference evidence="1 2" key="1">
    <citation type="submission" date="2015-04" db="EMBL/GenBank/DDBJ databases">
        <authorList>
            <person name="Syromyatnikov M.Y."/>
            <person name="Popov V.N."/>
        </authorList>
    </citation>
    <scope>NUCLEOTIDE SEQUENCE [LARGE SCALE GENOMIC DNA]</scope>
</reference>
<dbReference type="EMBL" id="CVRI01000054">
    <property type="protein sequence ID" value="CRL00372.1"/>
    <property type="molecule type" value="Genomic_DNA"/>
</dbReference>
<organism evidence="1 2">
    <name type="scientific">Clunio marinus</name>
    <dbReference type="NCBI Taxonomy" id="568069"/>
    <lineage>
        <taxon>Eukaryota</taxon>
        <taxon>Metazoa</taxon>
        <taxon>Ecdysozoa</taxon>
        <taxon>Arthropoda</taxon>
        <taxon>Hexapoda</taxon>
        <taxon>Insecta</taxon>
        <taxon>Pterygota</taxon>
        <taxon>Neoptera</taxon>
        <taxon>Endopterygota</taxon>
        <taxon>Diptera</taxon>
        <taxon>Nematocera</taxon>
        <taxon>Chironomoidea</taxon>
        <taxon>Chironomidae</taxon>
        <taxon>Clunio</taxon>
    </lineage>
</organism>
<dbReference type="AlphaFoldDB" id="A0A1J1ILD6"/>